<gene>
    <name evidence="3" type="ORF">CB0940_01350</name>
    <name evidence="4" type="ORF">RHO25_001394</name>
</gene>
<evidence type="ECO:0000313" key="3">
    <source>
        <dbReference type="EMBL" id="PIB00488.1"/>
    </source>
</evidence>
<dbReference type="PROSITE" id="PS52006">
    <property type="entry name" value="GH64"/>
    <property type="match status" value="1"/>
</dbReference>
<dbReference type="PANTHER" id="PTHR38165:SF1">
    <property type="entry name" value="GLUCANASE B"/>
    <property type="match status" value="1"/>
</dbReference>
<dbReference type="OrthoDB" id="10058186at2759"/>
<evidence type="ECO:0000313" key="5">
    <source>
        <dbReference type="Proteomes" id="UP000230605"/>
    </source>
</evidence>
<evidence type="ECO:0000313" key="6">
    <source>
        <dbReference type="Proteomes" id="UP001302367"/>
    </source>
</evidence>
<dbReference type="PANTHER" id="PTHR38165">
    <property type="match status" value="1"/>
</dbReference>
<dbReference type="InterPro" id="IPR032477">
    <property type="entry name" value="Glyco_hydro_64"/>
</dbReference>
<dbReference type="EMBL" id="CP134184">
    <property type="protein sequence ID" value="WPA96786.1"/>
    <property type="molecule type" value="Genomic_DNA"/>
</dbReference>
<dbReference type="InterPro" id="IPR037398">
    <property type="entry name" value="Glyco_hydro_64_fam"/>
</dbReference>
<evidence type="ECO:0000259" key="2">
    <source>
        <dbReference type="PROSITE" id="PS52006"/>
    </source>
</evidence>
<dbReference type="Proteomes" id="UP001302367">
    <property type="component" value="Chromosome 1"/>
</dbReference>
<dbReference type="AlphaFoldDB" id="A0A2G5I6P3"/>
<dbReference type="CDD" id="cd09220">
    <property type="entry name" value="GH64-GluB-like"/>
    <property type="match status" value="1"/>
</dbReference>
<dbReference type="Pfam" id="PF16483">
    <property type="entry name" value="Glyco_hydro_64"/>
    <property type="match status" value="1"/>
</dbReference>
<accession>A0A2G5I6P3</accession>
<dbReference type="Gene3D" id="2.60.110.10">
    <property type="entry name" value="Thaumatin"/>
    <property type="match status" value="1"/>
</dbReference>
<reference evidence="3 5" key="1">
    <citation type="submission" date="2015-10" db="EMBL/GenBank/DDBJ databases">
        <title>The cercosporin biosynthetic gene cluster was horizontally transferred to several fungal lineages and shown to be expanded in Cercospora beticola based on microsynteny with recipient genomes.</title>
        <authorList>
            <person name="De Jonge R."/>
            <person name="Ebert M.K."/>
            <person name="Suttle J.C."/>
            <person name="Jurick Ii W.M."/>
            <person name="Secor G.A."/>
            <person name="Thomma B.P."/>
            <person name="Van De Peer Y."/>
            <person name="Bolton M.D."/>
        </authorList>
    </citation>
    <scope>NUCLEOTIDE SEQUENCE [LARGE SCALE GENOMIC DNA]</scope>
    <source>
        <strain evidence="3 5">09-40</strain>
    </source>
</reference>
<protein>
    <submittedName>
        <fullName evidence="3">Glucan endo-1,3-beta-glucosidase</fullName>
    </submittedName>
</protein>
<keyword evidence="6" id="KW-1185">Reference proteome</keyword>
<dbReference type="InterPro" id="IPR037176">
    <property type="entry name" value="Osmotin/thaumatin-like_sf"/>
</dbReference>
<proteinExistence type="predicted"/>
<dbReference type="EMBL" id="LKMD01000100">
    <property type="protein sequence ID" value="PIB00488.1"/>
    <property type="molecule type" value="Genomic_DNA"/>
</dbReference>
<dbReference type="InterPro" id="IPR042517">
    <property type="entry name" value="Glyco_hydro_64_N_2"/>
</dbReference>
<name>A0A2G5I6P3_CERBT</name>
<dbReference type="Proteomes" id="UP000230605">
    <property type="component" value="Chromosome 1"/>
</dbReference>
<sequence>MGLLGSFKDRIKSLVHRAHRKKPEDDSSRPAGDPAPSTIIKEPEQLVSLWRPSQAQQKDIVNRDQAPLKTQNRAVQNVQAATTSGTLQIVLENQSNNADMYAYITGQAIDNNGALFLLQSDARTPYYPSSPSSTGQPIPVNISIPLGAPGNRVNATIPRIAGGRIWFSQGSQLTFLLNPGPGLVEPSVFNPSDPNYSKNFGFCEFTFNSAQVFVNISYVDFVSNIPIALTLQDTSGGTQHVSGMRANGLATVSQGLRDQTARDGRRWSSLIVQSNGRDLRALSPNSGITNNPDWFATYWTDYVNQVYSKYRNEDLIIDTQAQWGEVRGRVGNDGVLDCGDGSRFPRPNAKDIFGNSTGPFATGGNAKTNAIIPRLAAAFNRSTLLLSNQTPNGTNPSQYYQNSPTNHYARLVHAANVDGIGYAFPYDDVTPDGGKPQEGAIFSFSPSRLIVTAGGNNAHA</sequence>
<reference evidence="4 6" key="2">
    <citation type="submission" date="2023-09" db="EMBL/GenBank/DDBJ databases">
        <title>Complete-Gapless Cercospora beticola genome.</title>
        <authorList>
            <person name="Wyatt N.A."/>
            <person name="Spanner R.E."/>
            <person name="Bolton M.D."/>
        </authorList>
    </citation>
    <scope>NUCLEOTIDE SEQUENCE [LARGE SCALE GENOMIC DNA]</scope>
    <source>
        <strain evidence="4">Cb09-40</strain>
    </source>
</reference>
<evidence type="ECO:0000256" key="1">
    <source>
        <dbReference type="SAM" id="MobiDB-lite"/>
    </source>
</evidence>
<dbReference type="Gene3D" id="3.30.920.50">
    <property type="entry name" value="Beta-1,3-glucanase, C-terminal domain"/>
    <property type="match status" value="1"/>
</dbReference>
<feature type="region of interest" description="Disordered" evidence="1">
    <location>
        <begin position="14"/>
        <end position="41"/>
    </location>
</feature>
<feature type="domain" description="GH64" evidence="2">
    <location>
        <begin position="84"/>
        <end position="446"/>
    </location>
</feature>
<organism evidence="3 5">
    <name type="scientific">Cercospora beticola</name>
    <name type="common">Sugarbeet leaf spot fungus</name>
    <dbReference type="NCBI Taxonomy" id="122368"/>
    <lineage>
        <taxon>Eukaryota</taxon>
        <taxon>Fungi</taxon>
        <taxon>Dikarya</taxon>
        <taxon>Ascomycota</taxon>
        <taxon>Pezizomycotina</taxon>
        <taxon>Dothideomycetes</taxon>
        <taxon>Dothideomycetidae</taxon>
        <taxon>Mycosphaerellales</taxon>
        <taxon>Mycosphaerellaceae</taxon>
        <taxon>Cercospora</taxon>
    </lineage>
</organism>
<evidence type="ECO:0000313" key="4">
    <source>
        <dbReference type="EMBL" id="WPA96786.1"/>
    </source>
</evidence>